<dbReference type="GeneID" id="76833851"/>
<keyword evidence="4" id="KW-1133">Transmembrane helix</keyword>
<evidence type="ECO:0000256" key="1">
    <source>
        <dbReference type="ARBA" id="ARBA00022737"/>
    </source>
</evidence>
<dbReference type="PANTHER" id="PTHR44943:SF4">
    <property type="entry name" value="TPR REPEAT-CONTAINING PROTEIN MJ0798"/>
    <property type="match status" value="1"/>
</dbReference>
<evidence type="ECO:0000313" key="5">
    <source>
        <dbReference type="EMBL" id="WAI01680.1"/>
    </source>
</evidence>
<protein>
    <submittedName>
        <fullName evidence="5">Tetratricopeptide repeat protein</fullName>
    </submittedName>
</protein>
<feature type="transmembrane region" description="Helical" evidence="4">
    <location>
        <begin position="118"/>
        <end position="137"/>
    </location>
</feature>
<dbReference type="PANTHER" id="PTHR44943">
    <property type="entry name" value="CELLULOSE SYNTHASE OPERON PROTEIN C"/>
    <property type="match status" value="1"/>
</dbReference>
<dbReference type="InterPro" id="IPR019734">
    <property type="entry name" value="TPR_rpt"/>
</dbReference>
<feature type="repeat" description="TPR" evidence="3">
    <location>
        <begin position="37"/>
        <end position="70"/>
    </location>
</feature>
<dbReference type="AlphaFoldDB" id="A0A9X9S572"/>
<dbReference type="SMART" id="SM00028">
    <property type="entry name" value="TPR"/>
    <property type="match status" value="2"/>
</dbReference>
<evidence type="ECO:0000256" key="4">
    <source>
        <dbReference type="SAM" id="Phobius"/>
    </source>
</evidence>
<evidence type="ECO:0000313" key="6">
    <source>
        <dbReference type="Proteomes" id="UP001163096"/>
    </source>
</evidence>
<keyword evidence="4" id="KW-0472">Membrane</keyword>
<dbReference type="PROSITE" id="PS50005">
    <property type="entry name" value="TPR"/>
    <property type="match status" value="2"/>
</dbReference>
<name>A0A9X9S572_METOG</name>
<keyword evidence="1" id="KW-0677">Repeat</keyword>
<feature type="repeat" description="TPR" evidence="3">
    <location>
        <begin position="71"/>
        <end position="104"/>
    </location>
</feature>
<accession>A0A9X9S572</accession>
<proteinExistence type="predicted"/>
<evidence type="ECO:0000256" key="3">
    <source>
        <dbReference type="PROSITE-ProRule" id="PRU00339"/>
    </source>
</evidence>
<dbReference type="PROSITE" id="PS50293">
    <property type="entry name" value="TPR_REGION"/>
    <property type="match status" value="1"/>
</dbReference>
<evidence type="ECO:0000256" key="2">
    <source>
        <dbReference type="ARBA" id="ARBA00022803"/>
    </source>
</evidence>
<keyword evidence="6" id="KW-1185">Reference proteome</keyword>
<dbReference type="InterPro" id="IPR011990">
    <property type="entry name" value="TPR-like_helical_dom_sf"/>
</dbReference>
<dbReference type="InterPro" id="IPR051685">
    <property type="entry name" value="Ycf3/AcsC/BcsC/TPR_MFPF"/>
</dbReference>
<keyword evidence="2 3" id="KW-0802">TPR repeat</keyword>
<dbReference type="RefSeq" id="WP_268186941.1">
    <property type="nucleotide sequence ID" value="NZ_CP113361.1"/>
</dbReference>
<dbReference type="EMBL" id="CP113361">
    <property type="protein sequence ID" value="WAI01680.1"/>
    <property type="molecule type" value="Genomic_DNA"/>
</dbReference>
<dbReference type="KEGG" id="mou:OU421_02075"/>
<dbReference type="Gene3D" id="1.25.40.10">
    <property type="entry name" value="Tetratricopeptide repeat domain"/>
    <property type="match status" value="1"/>
</dbReference>
<dbReference type="Pfam" id="PF13432">
    <property type="entry name" value="TPR_16"/>
    <property type="match status" value="1"/>
</dbReference>
<dbReference type="Proteomes" id="UP001163096">
    <property type="component" value="Chromosome"/>
</dbReference>
<sequence length="158" mass="17195">MRNTGSMGGCRIALAILSIVAFCVGVGTADIGTLPNTFGYANAGVACADIGDYEGAVVYYDKALQLYPDIAEIHYNKGVALEHLGLRQEAISEYEAAIELDPNLIQAQANLFLLTADFINPLTIAIIILGGCILILIHHRHRKKEEMEKRVMQGIIHE</sequence>
<reference evidence="5" key="1">
    <citation type="submission" date="2022-11" db="EMBL/GenBank/DDBJ databases">
        <title>Complete genome sequence of Methanogenium organophilum DSM 3596.</title>
        <authorList>
            <person name="Chen S.-C."/>
            <person name="Lai S.-J."/>
            <person name="You Y.-T."/>
        </authorList>
    </citation>
    <scope>NUCLEOTIDE SEQUENCE</scope>
    <source>
        <strain evidence="5">DSM 3596</strain>
    </source>
</reference>
<dbReference type="SUPFAM" id="SSF48452">
    <property type="entry name" value="TPR-like"/>
    <property type="match status" value="1"/>
</dbReference>
<organism evidence="5 6">
    <name type="scientific">Methanogenium organophilum</name>
    <dbReference type="NCBI Taxonomy" id="2199"/>
    <lineage>
        <taxon>Archaea</taxon>
        <taxon>Methanobacteriati</taxon>
        <taxon>Methanobacteriota</taxon>
        <taxon>Stenosarchaea group</taxon>
        <taxon>Methanomicrobia</taxon>
        <taxon>Methanomicrobiales</taxon>
        <taxon>Methanomicrobiaceae</taxon>
        <taxon>Methanogenium</taxon>
    </lineage>
</organism>
<gene>
    <name evidence="5" type="ORF">OU421_02075</name>
</gene>
<keyword evidence="4" id="KW-0812">Transmembrane</keyword>